<dbReference type="Proteomes" id="UP000681075">
    <property type="component" value="Unassembled WGS sequence"/>
</dbReference>
<evidence type="ECO:0000259" key="8">
    <source>
        <dbReference type="Pfam" id="PF01794"/>
    </source>
</evidence>
<keyword evidence="7" id="KW-0249">Electron transport</keyword>
<comment type="subcellular location">
    <subcellularLocation>
        <location evidence="7">Cell membrane</location>
        <topology evidence="7">Multi-pass membrane protein</topology>
    </subcellularLocation>
    <subcellularLocation>
        <location evidence="1">Membrane</location>
        <topology evidence="1">Multi-pass membrane protein</topology>
    </subcellularLocation>
</comment>
<evidence type="ECO:0000313" key="9">
    <source>
        <dbReference type="EMBL" id="GIL38555.1"/>
    </source>
</evidence>
<feature type="transmembrane region" description="Helical" evidence="7">
    <location>
        <begin position="49"/>
        <end position="67"/>
    </location>
</feature>
<dbReference type="Pfam" id="PF01794">
    <property type="entry name" value="Ferric_reduct"/>
    <property type="match status" value="1"/>
</dbReference>
<dbReference type="GO" id="GO:0005886">
    <property type="term" value="C:plasma membrane"/>
    <property type="evidence" value="ECO:0007669"/>
    <property type="project" value="UniProtKB-SubCell"/>
</dbReference>
<keyword evidence="7" id="KW-0285">Flavoprotein</keyword>
<keyword evidence="7" id="KW-1003">Cell membrane</keyword>
<keyword evidence="10" id="KW-1185">Reference proteome</keyword>
<keyword evidence="5 7" id="KW-0408">Iron</keyword>
<dbReference type="PANTHER" id="PTHR36964:SF1">
    <property type="entry name" value="PROTEIN-METHIONINE-SULFOXIDE REDUCTASE HEME-BINDING SUBUNIT MSRQ"/>
    <property type="match status" value="1"/>
</dbReference>
<keyword evidence="7" id="KW-0349">Heme</keyword>
<reference evidence="9" key="1">
    <citation type="submission" date="2021-02" db="EMBL/GenBank/DDBJ databases">
        <title>Genome sequence of Rhodospirillales sp. strain TMPK1 isolated from soil.</title>
        <authorList>
            <person name="Nakai R."/>
            <person name="Kusada H."/>
            <person name="Tamaki H."/>
        </authorList>
    </citation>
    <scope>NUCLEOTIDE SEQUENCE</scope>
    <source>
        <strain evidence="9">TMPK1</strain>
    </source>
</reference>
<feature type="transmembrane region" description="Helical" evidence="7">
    <location>
        <begin position="149"/>
        <end position="167"/>
    </location>
</feature>
<comment type="cofactor">
    <cofactor evidence="7">
        <name>heme b</name>
        <dbReference type="ChEBI" id="CHEBI:60344"/>
    </cofactor>
    <text evidence="7">Binds 1 heme b (iron(II)-protoporphyrin IX) group per subunit.</text>
</comment>
<dbReference type="InterPro" id="IPR022837">
    <property type="entry name" value="MsrQ-like"/>
</dbReference>
<dbReference type="InterPro" id="IPR013130">
    <property type="entry name" value="Fe3_Rdtase_TM_dom"/>
</dbReference>
<dbReference type="GO" id="GO:0046872">
    <property type="term" value="F:metal ion binding"/>
    <property type="evidence" value="ECO:0007669"/>
    <property type="project" value="UniProtKB-KW"/>
</dbReference>
<comment type="caution">
    <text evidence="9">The sequence shown here is derived from an EMBL/GenBank/DDBJ whole genome shotgun (WGS) entry which is preliminary data.</text>
</comment>
<feature type="transmembrane region" description="Helical" evidence="7">
    <location>
        <begin position="173"/>
        <end position="191"/>
    </location>
</feature>
<dbReference type="EMBL" id="BOPV01000001">
    <property type="protein sequence ID" value="GIL38555.1"/>
    <property type="molecule type" value="Genomic_DNA"/>
</dbReference>
<keyword evidence="4 7" id="KW-1133">Transmembrane helix</keyword>
<comment type="cofactor">
    <cofactor evidence="7">
        <name>FMN</name>
        <dbReference type="ChEBI" id="CHEBI:58210"/>
    </cofactor>
    <text evidence="7">Binds 1 FMN per subunit.</text>
</comment>
<evidence type="ECO:0000256" key="4">
    <source>
        <dbReference type="ARBA" id="ARBA00022989"/>
    </source>
</evidence>
<comment type="similarity">
    <text evidence="7">Belongs to the MsrQ family.</text>
</comment>
<evidence type="ECO:0000256" key="7">
    <source>
        <dbReference type="HAMAP-Rule" id="MF_01207"/>
    </source>
</evidence>
<gene>
    <name evidence="7 9" type="primary">msrQ</name>
    <name evidence="9" type="ORF">TMPK1_07920</name>
</gene>
<dbReference type="GO" id="GO:0010181">
    <property type="term" value="F:FMN binding"/>
    <property type="evidence" value="ECO:0007669"/>
    <property type="project" value="UniProtKB-UniRule"/>
</dbReference>
<evidence type="ECO:0000256" key="2">
    <source>
        <dbReference type="ARBA" id="ARBA00022448"/>
    </source>
</evidence>
<comment type="function">
    <text evidence="7">Part of the MsrPQ system that repairs oxidized periplasmic proteins containing methionine sulfoxide residues (Met-O), using respiratory chain electrons. Thus protects these proteins from oxidative-stress damage caused by reactive species of oxygen and chlorine generated by the host defense mechanisms. MsrPQ is essential for the maintenance of envelope integrity under bleach stress, rescuing a wide series of structurally unrelated periplasmic proteins from methionine oxidation. MsrQ provides electrons for reduction to the reductase catalytic subunit MsrP, using the quinone pool of the respiratory chain.</text>
</comment>
<evidence type="ECO:0000256" key="1">
    <source>
        <dbReference type="ARBA" id="ARBA00004141"/>
    </source>
</evidence>
<keyword evidence="7" id="KW-0288">FMN</keyword>
<proteinExistence type="inferred from homology"/>
<dbReference type="HAMAP" id="MF_01207">
    <property type="entry name" value="MsrQ"/>
    <property type="match status" value="1"/>
</dbReference>
<sequence length="205" mass="23648">MTKRIRDRVIYAVVWLACAAPLLFLVYWGLNDQLGANPITTGLRFLGLWGLRFLVAGLAITPLRGWFGWNFLQRYRRTIGLWGFAYVALHLLTYIGVDQFFDWNTILKDVLKRPYITFGMLGFVLLIPLAVTSTNAMVRRLGGRRWRQLHKLAYVIAPLGVLHYDLLVKADTTWPWMYAAILAVLLGWRVWQVRTRRAATRPVSA</sequence>
<dbReference type="PANTHER" id="PTHR36964">
    <property type="entry name" value="PROTEIN-METHIONINE-SULFOXIDE REDUCTASE HEME-BINDING SUBUNIT MSRQ"/>
    <property type="match status" value="1"/>
</dbReference>
<dbReference type="GO" id="GO:0030091">
    <property type="term" value="P:protein repair"/>
    <property type="evidence" value="ECO:0007669"/>
    <property type="project" value="UniProtKB-UniRule"/>
</dbReference>
<keyword evidence="3 7" id="KW-0812">Transmembrane</keyword>
<evidence type="ECO:0000256" key="3">
    <source>
        <dbReference type="ARBA" id="ARBA00022692"/>
    </source>
</evidence>
<dbReference type="GO" id="GO:0009055">
    <property type="term" value="F:electron transfer activity"/>
    <property type="evidence" value="ECO:0007669"/>
    <property type="project" value="UniProtKB-UniRule"/>
</dbReference>
<dbReference type="GO" id="GO:0020037">
    <property type="term" value="F:heme binding"/>
    <property type="evidence" value="ECO:0007669"/>
    <property type="project" value="UniProtKB-UniRule"/>
</dbReference>
<feature type="transmembrane region" description="Helical" evidence="7">
    <location>
        <begin position="117"/>
        <end position="137"/>
    </location>
</feature>
<feature type="transmembrane region" description="Helical" evidence="7">
    <location>
        <begin position="9"/>
        <end position="29"/>
    </location>
</feature>
<comment type="subunit">
    <text evidence="7">Heterodimer of a catalytic subunit (MsrP) and a heme-binding subunit (MsrQ).</text>
</comment>
<organism evidence="9 10">
    <name type="scientific">Roseiterribacter gracilis</name>
    <dbReference type="NCBI Taxonomy" id="2812848"/>
    <lineage>
        <taxon>Bacteria</taxon>
        <taxon>Pseudomonadati</taxon>
        <taxon>Pseudomonadota</taxon>
        <taxon>Alphaproteobacteria</taxon>
        <taxon>Rhodospirillales</taxon>
        <taxon>Roseiterribacteraceae</taxon>
        <taxon>Roseiterribacter</taxon>
    </lineage>
</organism>
<keyword evidence="2 7" id="KW-0813">Transport</keyword>
<evidence type="ECO:0000313" key="10">
    <source>
        <dbReference type="Proteomes" id="UP000681075"/>
    </source>
</evidence>
<evidence type="ECO:0000256" key="5">
    <source>
        <dbReference type="ARBA" id="ARBA00023004"/>
    </source>
</evidence>
<keyword evidence="7" id="KW-0479">Metal-binding</keyword>
<evidence type="ECO:0000256" key="6">
    <source>
        <dbReference type="ARBA" id="ARBA00023136"/>
    </source>
</evidence>
<dbReference type="GO" id="GO:0016679">
    <property type="term" value="F:oxidoreductase activity, acting on diphenols and related substances as donors"/>
    <property type="evidence" value="ECO:0007669"/>
    <property type="project" value="TreeGrafter"/>
</dbReference>
<name>A0A8S8XB73_9PROT</name>
<feature type="transmembrane region" description="Helical" evidence="7">
    <location>
        <begin position="79"/>
        <end position="97"/>
    </location>
</feature>
<feature type="domain" description="Ferric oxidoreductase" evidence="8">
    <location>
        <begin position="47"/>
        <end position="160"/>
    </location>
</feature>
<dbReference type="RefSeq" id="WP_420241589.1">
    <property type="nucleotide sequence ID" value="NZ_BOPV01000001.1"/>
</dbReference>
<protein>
    <recommendedName>
        <fullName evidence="7">Protein-methionine-sulfoxide reductase heme-binding subunit MsrQ</fullName>
    </recommendedName>
    <alternativeName>
        <fullName evidence="7">Flavocytochrome MsrQ</fullName>
    </alternativeName>
</protein>
<keyword evidence="6 7" id="KW-0472">Membrane</keyword>
<accession>A0A8S8XB73</accession>
<dbReference type="AlphaFoldDB" id="A0A8S8XB73"/>